<reference evidence="1 2" key="1">
    <citation type="journal article" date="2024" name="J Genomics">
        <title>Draft genome sequencing and assembly of Favolaschia claudopus CIRM-BRFM 2984 isolated from oak limbs.</title>
        <authorList>
            <person name="Navarro D."/>
            <person name="Drula E."/>
            <person name="Chaduli D."/>
            <person name="Cazenave R."/>
            <person name="Ahrendt S."/>
            <person name="Wang J."/>
            <person name="Lipzen A."/>
            <person name="Daum C."/>
            <person name="Barry K."/>
            <person name="Grigoriev I.V."/>
            <person name="Favel A."/>
            <person name="Rosso M.N."/>
            <person name="Martin F."/>
        </authorList>
    </citation>
    <scope>NUCLEOTIDE SEQUENCE [LARGE SCALE GENOMIC DNA]</scope>
    <source>
        <strain evidence="1 2">CIRM-BRFM 2984</strain>
    </source>
</reference>
<keyword evidence="2" id="KW-1185">Reference proteome</keyword>
<accession>A0AAW0A8Q7</accession>
<name>A0AAW0A8Q7_9AGAR</name>
<gene>
    <name evidence="1" type="ORF">R3P38DRAFT_3215418</name>
</gene>
<dbReference type="EMBL" id="JAWWNJ010000079">
    <property type="protein sequence ID" value="KAK7002266.1"/>
    <property type="molecule type" value="Genomic_DNA"/>
</dbReference>
<proteinExistence type="predicted"/>
<organism evidence="1 2">
    <name type="scientific">Favolaschia claudopus</name>
    <dbReference type="NCBI Taxonomy" id="2862362"/>
    <lineage>
        <taxon>Eukaryota</taxon>
        <taxon>Fungi</taxon>
        <taxon>Dikarya</taxon>
        <taxon>Basidiomycota</taxon>
        <taxon>Agaricomycotina</taxon>
        <taxon>Agaricomycetes</taxon>
        <taxon>Agaricomycetidae</taxon>
        <taxon>Agaricales</taxon>
        <taxon>Marasmiineae</taxon>
        <taxon>Mycenaceae</taxon>
        <taxon>Favolaschia</taxon>
    </lineage>
</organism>
<sequence>MAATHQDLSPLVFVACPEQPVTVQFVADINSMVNPRDLMGLYLYLETVGFCAPVDDSLARLNCIQLFDAALRSTGLAASNVHNFLGRHVDEPIACGQAKPVVQDALRTYHQRVFRTPVSSRVVISGYISALALTGEKNRTLEDDLLLPLLLQYSISRLLQPFGLYYGDLVLLHAATGTVVCGQLLDALLDYRVKVDCLDFYCGYGAESRVRSYLMNVAKFKLRGIKTEGNPTGVALVVGLEHRSGVKIRIFQVAMLSPVQAVFPSPAVIGTNIVLKRPAEP</sequence>
<dbReference type="Proteomes" id="UP001362999">
    <property type="component" value="Unassembled WGS sequence"/>
</dbReference>
<protein>
    <submittedName>
        <fullName evidence="1">Uncharacterized protein</fullName>
    </submittedName>
</protein>
<dbReference type="AlphaFoldDB" id="A0AAW0A8Q7"/>
<evidence type="ECO:0000313" key="1">
    <source>
        <dbReference type="EMBL" id="KAK7002266.1"/>
    </source>
</evidence>
<comment type="caution">
    <text evidence="1">The sequence shown here is derived from an EMBL/GenBank/DDBJ whole genome shotgun (WGS) entry which is preliminary data.</text>
</comment>
<evidence type="ECO:0000313" key="2">
    <source>
        <dbReference type="Proteomes" id="UP001362999"/>
    </source>
</evidence>